<keyword evidence="2" id="KW-1185">Reference proteome</keyword>
<evidence type="ECO:0000313" key="2">
    <source>
        <dbReference type="Proteomes" id="UP001207654"/>
    </source>
</evidence>
<reference evidence="1 2" key="1">
    <citation type="submission" date="2022-11" db="EMBL/GenBank/DDBJ databases">
        <title>Minimal conservation of predation-associated metabolite biosynthetic gene clusters underscores biosynthetic potential of Myxococcota including descriptions for ten novel species: Archangium lansinium sp. nov., Myxococcus landrumus sp. nov., Nannocystis bai.</title>
        <authorList>
            <person name="Ahearne A."/>
            <person name="Stevens C."/>
            <person name="Phillips K."/>
        </authorList>
    </citation>
    <scope>NUCLEOTIDE SEQUENCE [LARGE SCALE GENOMIC DNA]</scope>
    <source>
        <strain evidence="1 2">MIWBW</strain>
    </source>
</reference>
<sequence length="267" mass="29584">MQREENPHPGPNPVRLSLRLSVPRYRDVFGVLAQDVVDSVAQAGEQRAAVSTFVERLRRWQEFLEQHGSEGLGDLAQRGLYGELWFLRHQAIPLAGAERAISAWTGPDRSNQDFQFPSCAVEVKTTASSPHHEVSVSNIRQLDETHVPALLLLHVGLELHREAGETLVDMVEALRATLQPGALPLSLFEEKLRDWGYLDIHASRYKACSYVVRSSDVYRVEGNFPRLTEMDLPAGVGSVRYSVGLAACAPYRVSMETAGTLIVGEGQ</sequence>
<organism evidence="1 2">
    <name type="scientific">Archangium lansingense</name>
    <dbReference type="NCBI Taxonomy" id="2995310"/>
    <lineage>
        <taxon>Bacteria</taxon>
        <taxon>Pseudomonadati</taxon>
        <taxon>Myxococcota</taxon>
        <taxon>Myxococcia</taxon>
        <taxon>Myxococcales</taxon>
        <taxon>Cystobacterineae</taxon>
        <taxon>Archangiaceae</taxon>
        <taxon>Archangium</taxon>
    </lineage>
</organism>
<accession>A0ABT4A0K8</accession>
<dbReference type="Proteomes" id="UP001207654">
    <property type="component" value="Unassembled WGS sequence"/>
</dbReference>
<comment type="caution">
    <text evidence="1">The sequence shown here is derived from an EMBL/GenBank/DDBJ whole genome shotgun (WGS) entry which is preliminary data.</text>
</comment>
<evidence type="ECO:0000313" key="1">
    <source>
        <dbReference type="EMBL" id="MCY1074824.1"/>
    </source>
</evidence>
<dbReference type="Pfam" id="PF14390">
    <property type="entry name" value="DUF4420"/>
    <property type="match status" value="1"/>
</dbReference>
<gene>
    <name evidence="1" type="ORF">OV287_10015</name>
</gene>
<dbReference type="RefSeq" id="WP_267533780.1">
    <property type="nucleotide sequence ID" value="NZ_JAPNKA010000001.1"/>
</dbReference>
<dbReference type="EMBL" id="JAPNKA010000001">
    <property type="protein sequence ID" value="MCY1074824.1"/>
    <property type="molecule type" value="Genomic_DNA"/>
</dbReference>
<dbReference type="InterPro" id="IPR025534">
    <property type="entry name" value="DUF4420"/>
</dbReference>
<name>A0ABT4A0K8_9BACT</name>
<protein>
    <submittedName>
        <fullName evidence="1">PD-(D/E)XK motif protein</fullName>
    </submittedName>
</protein>
<proteinExistence type="predicted"/>